<protein>
    <recommendedName>
        <fullName evidence="2">DUF3783 domain-containing protein</fullName>
    </recommendedName>
</protein>
<proteinExistence type="predicted"/>
<dbReference type="InterPro" id="IPR016621">
    <property type="entry name" value="UCP014543"/>
</dbReference>
<reference evidence="1" key="1">
    <citation type="submission" date="2019-08" db="EMBL/GenBank/DDBJ databases">
        <authorList>
            <person name="Kucharzyk K."/>
            <person name="Murdoch R.W."/>
            <person name="Higgins S."/>
            <person name="Loffler F."/>
        </authorList>
    </citation>
    <scope>NUCLEOTIDE SEQUENCE</scope>
</reference>
<organism evidence="1">
    <name type="scientific">bioreactor metagenome</name>
    <dbReference type="NCBI Taxonomy" id="1076179"/>
    <lineage>
        <taxon>unclassified sequences</taxon>
        <taxon>metagenomes</taxon>
        <taxon>ecological metagenomes</taxon>
    </lineage>
</organism>
<evidence type="ECO:0000313" key="1">
    <source>
        <dbReference type="EMBL" id="MPM71857.1"/>
    </source>
</evidence>
<gene>
    <name evidence="1" type="ORF">SDC9_118828</name>
</gene>
<evidence type="ECO:0008006" key="2">
    <source>
        <dbReference type="Google" id="ProtNLM"/>
    </source>
</evidence>
<comment type="caution">
    <text evidence="1">The sequence shown here is derived from an EMBL/GenBank/DDBJ whole genome shotgun (WGS) entry which is preliminary data.</text>
</comment>
<dbReference type="PIRSF" id="PIRSF014543">
    <property type="entry name" value="UCP014543"/>
    <property type="match status" value="1"/>
</dbReference>
<dbReference type="Pfam" id="PF12646">
    <property type="entry name" value="DUF3783"/>
    <property type="match status" value="1"/>
</dbReference>
<accession>A0A645C3S4</accession>
<dbReference type="AlphaFoldDB" id="A0A645C3S4"/>
<dbReference type="EMBL" id="VSSQ01024374">
    <property type="protein sequence ID" value="MPM71857.1"/>
    <property type="molecule type" value="Genomic_DNA"/>
</dbReference>
<name>A0A645C3S4_9ZZZZ</name>
<sequence length="131" mass="15058">MNLLDKKVILTFALDLQEINLLNSHFEKQGAKPCVIIETSMAERTLEEILEDNEPVEGKGQEELPLEKIIIFNGFDGANLQRAVTEVRTILESRPILATVTPISMTMKFKDLLEHLIEEREFHRQNSKKKN</sequence>